<evidence type="ECO:0000259" key="5">
    <source>
        <dbReference type="Pfam" id="PF00149"/>
    </source>
</evidence>
<dbReference type="InterPro" id="IPR004843">
    <property type="entry name" value="Calcineurin-like_PHP"/>
</dbReference>
<dbReference type="Pfam" id="PF00149">
    <property type="entry name" value="Metallophos"/>
    <property type="match status" value="1"/>
</dbReference>
<feature type="domain" description="Calcineurin-like phosphoesterase" evidence="5">
    <location>
        <begin position="19"/>
        <end position="173"/>
    </location>
</feature>
<dbReference type="AlphaFoldDB" id="A0A383A8J8"/>
<feature type="non-terminal residue" evidence="6">
    <location>
        <position position="1"/>
    </location>
</feature>
<organism evidence="6">
    <name type="scientific">marine metagenome</name>
    <dbReference type="NCBI Taxonomy" id="408172"/>
    <lineage>
        <taxon>unclassified sequences</taxon>
        <taxon>metagenomes</taxon>
        <taxon>ecological metagenomes</taxon>
    </lineage>
</organism>
<evidence type="ECO:0000256" key="4">
    <source>
        <dbReference type="ARBA" id="ARBA00025742"/>
    </source>
</evidence>
<dbReference type="GO" id="GO:0046872">
    <property type="term" value="F:metal ion binding"/>
    <property type="evidence" value="ECO:0007669"/>
    <property type="project" value="UniProtKB-KW"/>
</dbReference>
<accession>A0A383A8J8</accession>
<name>A0A383A8J8_9ZZZZ</name>
<dbReference type="PANTHER" id="PTHR42988">
    <property type="entry name" value="PHOSPHOHYDROLASE"/>
    <property type="match status" value="1"/>
</dbReference>
<proteinExistence type="inferred from homology"/>
<protein>
    <recommendedName>
        <fullName evidence="5">Calcineurin-like phosphoesterase domain-containing protein</fullName>
    </recommendedName>
</protein>
<dbReference type="InterPro" id="IPR029052">
    <property type="entry name" value="Metallo-depent_PP-like"/>
</dbReference>
<evidence type="ECO:0000256" key="2">
    <source>
        <dbReference type="ARBA" id="ARBA00022801"/>
    </source>
</evidence>
<dbReference type="Gene3D" id="3.60.21.10">
    <property type="match status" value="1"/>
</dbReference>
<dbReference type="SUPFAM" id="SSF56300">
    <property type="entry name" value="Metallo-dependent phosphatases"/>
    <property type="match status" value="1"/>
</dbReference>
<dbReference type="EMBL" id="UINC01190180">
    <property type="protein sequence ID" value="SVE04206.1"/>
    <property type="molecule type" value="Genomic_DNA"/>
</dbReference>
<reference evidence="6" key="1">
    <citation type="submission" date="2018-05" db="EMBL/GenBank/DDBJ databases">
        <authorList>
            <person name="Lanie J.A."/>
            <person name="Ng W.-L."/>
            <person name="Kazmierczak K.M."/>
            <person name="Andrzejewski T.M."/>
            <person name="Davidsen T.M."/>
            <person name="Wayne K.J."/>
            <person name="Tettelin H."/>
            <person name="Glass J.I."/>
            <person name="Rusch D."/>
            <person name="Podicherti R."/>
            <person name="Tsui H.-C.T."/>
            <person name="Winkler M.E."/>
        </authorList>
    </citation>
    <scope>NUCLEOTIDE SEQUENCE</scope>
</reference>
<evidence type="ECO:0000256" key="3">
    <source>
        <dbReference type="ARBA" id="ARBA00023004"/>
    </source>
</evidence>
<dbReference type="InterPro" id="IPR050884">
    <property type="entry name" value="CNP_phosphodiesterase-III"/>
</dbReference>
<comment type="similarity">
    <text evidence="4">Belongs to the cyclic nucleotide phosphodiesterase class-III family.</text>
</comment>
<gene>
    <name evidence="6" type="ORF">METZ01_LOCUS457060</name>
</gene>
<dbReference type="PANTHER" id="PTHR42988:SF2">
    <property type="entry name" value="CYCLIC NUCLEOTIDE PHOSPHODIESTERASE CBUA0032-RELATED"/>
    <property type="match status" value="1"/>
</dbReference>
<evidence type="ECO:0000256" key="1">
    <source>
        <dbReference type="ARBA" id="ARBA00022723"/>
    </source>
</evidence>
<keyword evidence="1" id="KW-0479">Metal-binding</keyword>
<sequence>VNMANCLTQAAKSVIALNPQPANLIVNGDCALSNGKEAEYKEFLRLVKPLRAAGITIHVTVGNHDNRKNLWKLLPFLKQEHMGIQAGVIELPRANLVLLDSGRKGVLGDEQLNWLAQQLDQRVNNPALIFGHFNPYPNRGVRPIKGMPDGASLLELLAKRKHARAYFYGHTHEWQHDRRDHLHLVNQPAVSYYFGKGHAHGWVDMNLTKMSADLELNCINPKHKQHGDRRQVILQNKKT</sequence>
<keyword evidence="3" id="KW-0408">Iron</keyword>
<evidence type="ECO:0000313" key="6">
    <source>
        <dbReference type="EMBL" id="SVE04206.1"/>
    </source>
</evidence>
<dbReference type="GO" id="GO:0016787">
    <property type="term" value="F:hydrolase activity"/>
    <property type="evidence" value="ECO:0007669"/>
    <property type="project" value="UniProtKB-KW"/>
</dbReference>
<keyword evidence="2" id="KW-0378">Hydrolase</keyword>